<dbReference type="PANTHER" id="PTHR33223">
    <property type="entry name" value="CCHC-TYPE DOMAIN-CONTAINING PROTEIN"/>
    <property type="match status" value="1"/>
</dbReference>
<dbReference type="Pfam" id="PF03732">
    <property type="entry name" value="Retrotrans_gag"/>
    <property type="match status" value="1"/>
</dbReference>
<dbReference type="CDD" id="cd09272">
    <property type="entry name" value="RNase_HI_RT_Ty1"/>
    <property type="match status" value="1"/>
</dbReference>
<evidence type="ECO:0000259" key="1">
    <source>
        <dbReference type="Pfam" id="PF03732"/>
    </source>
</evidence>
<organism evidence="2 3">
    <name type="scientific">Punica granatum</name>
    <name type="common">Pomegranate</name>
    <dbReference type="NCBI Taxonomy" id="22663"/>
    <lineage>
        <taxon>Eukaryota</taxon>
        <taxon>Viridiplantae</taxon>
        <taxon>Streptophyta</taxon>
        <taxon>Embryophyta</taxon>
        <taxon>Tracheophyta</taxon>
        <taxon>Spermatophyta</taxon>
        <taxon>Magnoliopsida</taxon>
        <taxon>eudicotyledons</taxon>
        <taxon>Gunneridae</taxon>
        <taxon>Pentapetalae</taxon>
        <taxon>rosids</taxon>
        <taxon>malvids</taxon>
        <taxon>Myrtales</taxon>
        <taxon>Lythraceae</taxon>
        <taxon>Punica</taxon>
    </lineage>
</organism>
<dbReference type="InterPro" id="IPR005162">
    <property type="entry name" value="Retrotrans_gag_dom"/>
</dbReference>
<proteinExistence type="predicted"/>
<evidence type="ECO:0000313" key="3">
    <source>
        <dbReference type="Proteomes" id="UP000233551"/>
    </source>
</evidence>
<reference evidence="2 3" key="1">
    <citation type="submission" date="2017-11" db="EMBL/GenBank/DDBJ databases">
        <title>De-novo sequencing of pomegranate (Punica granatum L.) genome.</title>
        <authorList>
            <person name="Akparov Z."/>
            <person name="Amiraslanov A."/>
            <person name="Hajiyeva S."/>
            <person name="Abbasov M."/>
            <person name="Kaur K."/>
            <person name="Hamwieh A."/>
            <person name="Solovyev V."/>
            <person name="Salamov A."/>
            <person name="Braich B."/>
            <person name="Kosarev P."/>
            <person name="Mahmoud A."/>
            <person name="Hajiyev E."/>
            <person name="Babayeva S."/>
            <person name="Izzatullayeva V."/>
            <person name="Mammadov A."/>
            <person name="Mammadov A."/>
            <person name="Sharifova S."/>
            <person name="Ojaghi J."/>
            <person name="Eynullazada K."/>
            <person name="Bayramov B."/>
            <person name="Abdulazimova A."/>
            <person name="Shahmuradov I."/>
        </authorList>
    </citation>
    <scope>NUCLEOTIDE SEQUENCE [LARGE SCALE GENOMIC DNA]</scope>
    <source>
        <strain evidence="3">cv. AG2017</strain>
        <tissue evidence="2">Leaf</tissue>
    </source>
</reference>
<comment type="caution">
    <text evidence="2">The sequence shown here is derived from an EMBL/GenBank/DDBJ whole genome shotgun (WGS) entry which is preliminary data.</text>
</comment>
<evidence type="ECO:0000313" key="2">
    <source>
        <dbReference type="EMBL" id="PKI74523.1"/>
    </source>
</evidence>
<dbReference type="EMBL" id="PGOL01000198">
    <property type="protein sequence ID" value="PKI74523.1"/>
    <property type="molecule type" value="Genomic_DNA"/>
</dbReference>
<dbReference type="PANTHER" id="PTHR33223:SF8">
    <property type="entry name" value="OS04G0172440 PROTEIN"/>
    <property type="match status" value="1"/>
</dbReference>
<accession>A0A2I0L1L1</accession>
<feature type="domain" description="Retrotransposon gag" evidence="1">
    <location>
        <begin position="297"/>
        <end position="384"/>
    </location>
</feature>
<protein>
    <recommendedName>
        <fullName evidence="1">Retrotransposon gag domain-containing protein</fullName>
    </recommendedName>
</protein>
<dbReference type="STRING" id="22663.A0A2I0L1L1"/>
<gene>
    <name evidence="2" type="ORF">CRG98_005065</name>
</gene>
<sequence length="525" mass="57878">MFLVYGGEEELVVRGYTNASFQSDKDDSRSQSGYMFCLNGGTVSWKSSNQETVADSTIEAEYIAASNAAKEAVWIKKFVTELAVVPGSADPVDLYCDKQWSHCTALAASIADLEVLSRKSVWIPVEASRLRRSVDGLKDSRSSPTQRSHYTWGPTPCSSITGSNVPFTERAVEFSFWYFSKLTVVATPSHTCPSRISWKVDTPKPRDSVACMRAPTRTHSGAPSVYLPPLATPSTSAGLVPPSYVPPSMYKPPTPMPLVSPSSNDAIRIVALEGTVNQMASDITELMEYEQFMIQTFQESLKGVALSWFTSLKAADIPTWDELAKKFVSQYGYNTDIAPSYLELSVMEMQEEQSFEDYVIQWHAEVAKHRPPINEAKQIQIFHGTLKGAYYSHLLGHMSSFNMMIKAGKKAPGFKNSSAGLAGLNPTSPARKIIPKTPNANINPANQDQSLHCEYHMGAPRHMTDSCYVLKGKLQALIDKKLLSFNEVKPPNVQANPLPDHGSNSDLTINMIGANPLEKDKTKEE</sequence>
<keyword evidence="3" id="KW-1185">Reference proteome</keyword>
<dbReference type="Proteomes" id="UP000233551">
    <property type="component" value="Unassembled WGS sequence"/>
</dbReference>
<name>A0A2I0L1L1_PUNGR</name>
<dbReference type="AlphaFoldDB" id="A0A2I0L1L1"/>